<dbReference type="Proteomes" id="UP000431744">
    <property type="component" value="Unassembled WGS sequence"/>
</dbReference>
<feature type="compositionally biased region" description="Basic residues" evidence="1">
    <location>
        <begin position="14"/>
        <end position="28"/>
    </location>
</feature>
<comment type="caution">
    <text evidence="2">The sequence shown here is derived from an EMBL/GenBank/DDBJ whole genome shotgun (WGS) entry which is preliminary data.</text>
</comment>
<feature type="region of interest" description="Disordered" evidence="1">
    <location>
        <begin position="1"/>
        <end position="129"/>
    </location>
</feature>
<feature type="compositionally biased region" description="Low complexity" evidence="1">
    <location>
        <begin position="29"/>
        <end position="42"/>
    </location>
</feature>
<dbReference type="OrthoDB" id="4545310at2"/>
<organism evidence="2 3">
    <name type="scientific">Pseudoclavibacter endophyticus</name>
    <dbReference type="NCBI Taxonomy" id="1778590"/>
    <lineage>
        <taxon>Bacteria</taxon>
        <taxon>Bacillati</taxon>
        <taxon>Actinomycetota</taxon>
        <taxon>Actinomycetes</taxon>
        <taxon>Micrococcales</taxon>
        <taxon>Microbacteriaceae</taxon>
        <taxon>Pseudoclavibacter</taxon>
    </lineage>
</organism>
<protein>
    <submittedName>
        <fullName evidence="2">Conjugal transfer protein</fullName>
    </submittedName>
</protein>
<keyword evidence="3" id="KW-1185">Reference proteome</keyword>
<evidence type="ECO:0000313" key="3">
    <source>
        <dbReference type="Proteomes" id="UP000431744"/>
    </source>
</evidence>
<gene>
    <name evidence="2" type="ORF">F8O04_09810</name>
</gene>
<dbReference type="EMBL" id="WBJY01000002">
    <property type="protein sequence ID" value="KAB1648021.1"/>
    <property type="molecule type" value="Genomic_DNA"/>
</dbReference>
<dbReference type="AlphaFoldDB" id="A0A6H9WPJ1"/>
<proteinExistence type="predicted"/>
<accession>A0A6H9WPJ1</accession>
<evidence type="ECO:0000256" key="1">
    <source>
        <dbReference type="SAM" id="MobiDB-lite"/>
    </source>
</evidence>
<reference evidence="2 3" key="1">
    <citation type="submission" date="2019-09" db="EMBL/GenBank/DDBJ databases">
        <title>Phylogeny of genus Pseudoclavibacter and closely related genus.</title>
        <authorList>
            <person name="Li Y."/>
        </authorList>
    </citation>
    <scope>NUCLEOTIDE SEQUENCE [LARGE SCALE GENOMIC DNA]</scope>
    <source>
        <strain evidence="2 3">EGI 60007</strain>
    </source>
</reference>
<sequence>MPRGSSEPSTRAGRASKRHASLRLKPKIGVRSSVRSPSPRGPAVTLGVDSRPGSRPADRVVSRAAVGERGAGLGALVRDGSSRATRAVSATRRDEASTEGVAPDEVTPPESGLDEHASHGDPGGRRRPVRAASDWTAGRALAGRGVSILLWAAIACGPIALVASALAPGPSLPEAEAQAASQVEPTLSAEALAVMLVGAWLSATVDAPEPFATLLPGATIEATVPTGYRDLAVAATEGPDASGVVAVIVAGLVDESAPPEHDSAAADVVVPGAVWVPRSFQVSVATADGLSALGEPAAVALPPAANPPTPPPHQLAVSTEAGTAAAMFLAAYLTSSPDLERFTAPEAGIVPLAGAPYVSASVRDLRTNEQPASPPAPGDVLHVRATVVAVNRGESSQTLTYWLVLTARDGRWEASAIAPGPPEASTDDDHR</sequence>
<evidence type="ECO:0000313" key="2">
    <source>
        <dbReference type="EMBL" id="KAB1648021.1"/>
    </source>
</evidence>
<feature type="compositionally biased region" description="Basic and acidic residues" evidence="1">
    <location>
        <begin position="113"/>
        <end position="124"/>
    </location>
</feature>
<name>A0A6H9WPJ1_9MICO</name>